<organism evidence="3 4">
    <name type="scientific">Cylicocyclus nassatus</name>
    <name type="common">Nematode worm</name>
    <dbReference type="NCBI Taxonomy" id="53992"/>
    <lineage>
        <taxon>Eukaryota</taxon>
        <taxon>Metazoa</taxon>
        <taxon>Ecdysozoa</taxon>
        <taxon>Nematoda</taxon>
        <taxon>Chromadorea</taxon>
        <taxon>Rhabditida</taxon>
        <taxon>Rhabditina</taxon>
        <taxon>Rhabditomorpha</taxon>
        <taxon>Strongyloidea</taxon>
        <taxon>Strongylidae</taxon>
        <taxon>Cylicocyclus</taxon>
    </lineage>
</organism>
<evidence type="ECO:0000256" key="2">
    <source>
        <dbReference type="SAM" id="Phobius"/>
    </source>
</evidence>
<keyword evidence="2" id="KW-0812">Transmembrane</keyword>
<feature type="transmembrane region" description="Helical" evidence="2">
    <location>
        <begin position="231"/>
        <end position="253"/>
    </location>
</feature>
<feature type="compositionally biased region" description="Polar residues" evidence="1">
    <location>
        <begin position="187"/>
        <end position="205"/>
    </location>
</feature>
<name>A0AA36DLJ2_CYLNA</name>
<keyword evidence="2" id="KW-1133">Transmembrane helix</keyword>
<evidence type="ECO:0000313" key="4">
    <source>
        <dbReference type="Proteomes" id="UP001176961"/>
    </source>
</evidence>
<dbReference type="AlphaFoldDB" id="A0AA36DLJ2"/>
<dbReference type="EMBL" id="CATQJL010000001">
    <property type="protein sequence ID" value="CAJ0589020.1"/>
    <property type="molecule type" value="Genomic_DNA"/>
</dbReference>
<keyword evidence="4" id="KW-1185">Reference proteome</keyword>
<reference evidence="3" key="1">
    <citation type="submission" date="2023-07" db="EMBL/GenBank/DDBJ databases">
        <authorList>
            <consortium name="CYATHOMIX"/>
        </authorList>
    </citation>
    <scope>NUCLEOTIDE SEQUENCE</scope>
    <source>
        <strain evidence="3">N/A</strain>
    </source>
</reference>
<evidence type="ECO:0000256" key="1">
    <source>
        <dbReference type="SAM" id="MobiDB-lite"/>
    </source>
</evidence>
<feature type="region of interest" description="Disordered" evidence="1">
    <location>
        <begin position="108"/>
        <end position="224"/>
    </location>
</feature>
<accession>A0AA36DLJ2</accession>
<dbReference type="Proteomes" id="UP001176961">
    <property type="component" value="Unassembled WGS sequence"/>
</dbReference>
<gene>
    <name evidence="3" type="ORF">CYNAS_LOCUS1003</name>
</gene>
<feature type="compositionally biased region" description="Low complexity" evidence="1">
    <location>
        <begin position="110"/>
        <end position="157"/>
    </location>
</feature>
<sequence length="272" mass="30627">MVTHSLECYEGIHGEEKVVNTGQKSMCMYEPRIPCDFKEPDQYSIIRYDQDYSEICFVYERVVCFCAEDLCNKNYTKLLEKWDATDVANETLRDCVRNHLLERIEETRVSSTEANSATSTASIESKAETTESSEIATTSEEKGSSATSLGLSSTTTETEPRDEAKTTETEPRDEATTTETEPRDEVSTTTQHDSNSETSQSTGGDSESHKKGQGSKDEAESRKQEDDNYDWRLFIILAIIAGILVLIETLFLVTLNPRGTTTFCTMHGRIRW</sequence>
<protein>
    <submittedName>
        <fullName evidence="3">Uncharacterized protein</fullName>
    </submittedName>
</protein>
<feature type="compositionally biased region" description="Basic and acidic residues" evidence="1">
    <location>
        <begin position="206"/>
        <end position="224"/>
    </location>
</feature>
<evidence type="ECO:0000313" key="3">
    <source>
        <dbReference type="EMBL" id="CAJ0589020.1"/>
    </source>
</evidence>
<feature type="compositionally biased region" description="Basic and acidic residues" evidence="1">
    <location>
        <begin position="158"/>
        <end position="186"/>
    </location>
</feature>
<comment type="caution">
    <text evidence="3">The sequence shown here is derived from an EMBL/GenBank/DDBJ whole genome shotgun (WGS) entry which is preliminary data.</text>
</comment>
<keyword evidence="2" id="KW-0472">Membrane</keyword>
<proteinExistence type="predicted"/>